<name>A0A5B7AYL2_DAVIN</name>
<dbReference type="PROSITE" id="PS50088">
    <property type="entry name" value="ANK_REPEAT"/>
    <property type="match status" value="2"/>
</dbReference>
<keyword evidence="2" id="KW-0677">Repeat</keyword>
<proteinExistence type="inferred from homology"/>
<dbReference type="PANTHER" id="PTHR24136">
    <property type="entry name" value="SOWAH (DROSOPHILA) HOMOLOG"/>
    <property type="match status" value="1"/>
</dbReference>
<comment type="similarity">
    <text evidence="1">Belongs to the ankyrin SOCS box (ASB) family.</text>
</comment>
<evidence type="ECO:0000256" key="5">
    <source>
        <dbReference type="SAM" id="MobiDB-lite"/>
    </source>
</evidence>
<dbReference type="AlphaFoldDB" id="A0A5B7AYL2"/>
<organism evidence="6">
    <name type="scientific">Davidia involucrata</name>
    <name type="common">Dove tree</name>
    <dbReference type="NCBI Taxonomy" id="16924"/>
    <lineage>
        <taxon>Eukaryota</taxon>
        <taxon>Viridiplantae</taxon>
        <taxon>Streptophyta</taxon>
        <taxon>Embryophyta</taxon>
        <taxon>Tracheophyta</taxon>
        <taxon>Spermatophyta</taxon>
        <taxon>Magnoliopsida</taxon>
        <taxon>eudicotyledons</taxon>
        <taxon>Gunneridae</taxon>
        <taxon>Pentapetalae</taxon>
        <taxon>asterids</taxon>
        <taxon>Cornales</taxon>
        <taxon>Nyssaceae</taxon>
        <taxon>Davidia</taxon>
    </lineage>
</organism>
<feature type="repeat" description="ANK" evidence="4">
    <location>
        <begin position="392"/>
        <end position="424"/>
    </location>
</feature>
<reference evidence="6" key="1">
    <citation type="submission" date="2019-08" db="EMBL/GenBank/DDBJ databases">
        <title>Reference gene set and small RNA set construction with multiple tissues from Davidia involucrata Baill.</title>
        <authorList>
            <person name="Yang H."/>
            <person name="Zhou C."/>
            <person name="Li G."/>
            <person name="Wang J."/>
            <person name="Gao P."/>
            <person name="Wang M."/>
            <person name="Wang R."/>
            <person name="Zhao Y."/>
        </authorList>
    </citation>
    <scope>NUCLEOTIDE SEQUENCE</scope>
    <source>
        <tissue evidence="6">Mixed with DoveR01_LX</tissue>
    </source>
</reference>
<dbReference type="InterPro" id="IPR036770">
    <property type="entry name" value="Ankyrin_rpt-contain_sf"/>
</dbReference>
<feature type="repeat" description="ANK" evidence="4">
    <location>
        <begin position="13"/>
        <end position="45"/>
    </location>
</feature>
<dbReference type="SMART" id="SM00248">
    <property type="entry name" value="ANK"/>
    <property type="match status" value="2"/>
</dbReference>
<dbReference type="InterPro" id="IPR002110">
    <property type="entry name" value="Ankyrin_rpt"/>
</dbReference>
<evidence type="ECO:0000256" key="4">
    <source>
        <dbReference type="PROSITE-ProRule" id="PRU00023"/>
    </source>
</evidence>
<evidence type="ECO:0000256" key="2">
    <source>
        <dbReference type="ARBA" id="ARBA00022737"/>
    </source>
</evidence>
<dbReference type="PANTHER" id="PTHR24136:SF15">
    <property type="entry name" value="ANK_REP_REGION DOMAIN-CONTAINING PROTEIN"/>
    <property type="match status" value="1"/>
</dbReference>
<dbReference type="InterPro" id="IPR051573">
    <property type="entry name" value="Ankyrin-SOCS_box_domain"/>
</dbReference>
<dbReference type="GO" id="GO:0045732">
    <property type="term" value="P:positive regulation of protein catabolic process"/>
    <property type="evidence" value="ECO:0007669"/>
    <property type="project" value="TreeGrafter"/>
</dbReference>
<evidence type="ECO:0000256" key="3">
    <source>
        <dbReference type="ARBA" id="ARBA00023043"/>
    </source>
</evidence>
<dbReference type="PROSITE" id="PS50297">
    <property type="entry name" value="ANK_REP_REGION"/>
    <property type="match status" value="2"/>
</dbReference>
<sequence length="601" mass="67556">MDLNLDLNVPNSYGAFPLHVATSSLSPGLIELFLYHGAEANIRCNAVDSENKHGLLPLHIALERASSADKCLSHWTPKHSIFKLIIMLCLPEMKEAMETCRLLALNTKDIKEVICSYVKEGKFIELAILMMVARKKVMDPITLQSKDGLTLKECMTFRQWVKSELAALIDEEYFFMGMKEEKQLIRTRKEKKVAMISTLLLVEIFERVGDTFEAYLQSKQNVPKEHVAGEIAWLLAEAGFILNCKDVDLSDVFDSWQTNLVLERSGGPFHEDEEHSERKICDSQQDHICNQPYSPPGSSLDTNGWSSQRDEDIGSNVEHHQIMELIARDDEDKFVPLIKGQLENDNSDNGNSNFGLMELMMWICHYRAVKCAFGLIGGATGQTMDLNVPLKDGLYPLHHAAQSLSSGLTKLFIQHGAKADVRCNDVGSKFYGLLPLDVAVESICCRIEWTPKQSVFRLLFTLCNSNLNESLETVSMLSVRTREVDDVLYHYAKEGKLVQLAALLMVAPDTNAPPTKDDGSIALRRVVASEIASLIDTEHMFLGHRSRKQAKMLKEKKRVMSTVMLLVEILQRTAGSIKSDARSRNKVVYYYFLSSCGLVGK</sequence>
<protein>
    <submittedName>
        <fullName evidence="6">Uncharacterized protein</fullName>
    </submittedName>
</protein>
<dbReference type="Gene3D" id="1.25.40.20">
    <property type="entry name" value="Ankyrin repeat-containing domain"/>
    <property type="match status" value="2"/>
</dbReference>
<dbReference type="EMBL" id="GHES01029714">
    <property type="protein sequence ID" value="MPA60273.1"/>
    <property type="molecule type" value="Transcribed_RNA"/>
</dbReference>
<feature type="region of interest" description="Disordered" evidence="5">
    <location>
        <begin position="286"/>
        <end position="311"/>
    </location>
</feature>
<evidence type="ECO:0000256" key="1">
    <source>
        <dbReference type="ARBA" id="ARBA00005949"/>
    </source>
</evidence>
<dbReference type="GO" id="GO:0016567">
    <property type="term" value="P:protein ubiquitination"/>
    <property type="evidence" value="ECO:0007669"/>
    <property type="project" value="TreeGrafter"/>
</dbReference>
<dbReference type="SUPFAM" id="SSF48403">
    <property type="entry name" value="Ankyrin repeat"/>
    <property type="match status" value="2"/>
</dbReference>
<gene>
    <name evidence="6" type="ORF">Din_029714</name>
</gene>
<keyword evidence="3 4" id="KW-0040">ANK repeat</keyword>
<feature type="compositionally biased region" description="Polar residues" evidence="5">
    <location>
        <begin position="286"/>
        <end position="307"/>
    </location>
</feature>
<evidence type="ECO:0000313" key="6">
    <source>
        <dbReference type="EMBL" id="MPA60273.1"/>
    </source>
</evidence>
<accession>A0A5B7AYL2</accession>